<sequence>MADVLEQFLSGGKTTTPSSVITDQILDNLKRVESGGDRFALNKESKAMGAYQFMPESVQTMHKQGIEFNPFNEKESRAAAKSYLEKLVKEKGSVEKALAAYGGFITKDPTAYVNKVLQAPTAPQTKAAQAADPLEAFFSGKAPQAVSAAPTAPVAPQPTQPSATNVEIEQPKESSVRGVVNKLFGQVPSAGQVFGQFQEAKRALGERVAGAADVLYSPVPAIYGAGVQALARTANTPERAEQIGQAAAATIDKPLGKAFGITGKPTYQQPLGGITEPVAKEINRMFNVLGMTPEQISEKTGIPAQDIKNMVVIGSAALPQVVKETAPLAPVVKQAAQTIAEPIRKKLGVGEIELVKPLTKEQAQAQFEAKQAPAGSAGAAAASNNPYAGKFTGEELGGSETFPQIKLTKITKDVPVPEQQLRSQLFQEVLPGVQPRPGVV</sequence>
<dbReference type="Pfam" id="PF01464">
    <property type="entry name" value="SLT"/>
    <property type="match status" value="1"/>
</dbReference>
<dbReference type="InterPro" id="IPR008258">
    <property type="entry name" value="Transglycosylase_SLT_dom_1"/>
</dbReference>
<reference evidence="2" key="1">
    <citation type="submission" date="2020-04" db="EMBL/GenBank/DDBJ databases">
        <authorList>
            <person name="Chiriac C."/>
            <person name="Salcher M."/>
            <person name="Ghai R."/>
            <person name="Kavagutti S V."/>
        </authorList>
    </citation>
    <scope>NUCLEOTIDE SEQUENCE</scope>
</reference>
<name>A0A6J5NVY4_9CAUD</name>
<accession>A0A6J5NVY4</accession>
<dbReference type="InterPro" id="IPR023346">
    <property type="entry name" value="Lysozyme-like_dom_sf"/>
</dbReference>
<organism evidence="2">
    <name type="scientific">uncultured Caudovirales phage</name>
    <dbReference type="NCBI Taxonomy" id="2100421"/>
    <lineage>
        <taxon>Viruses</taxon>
        <taxon>Duplodnaviria</taxon>
        <taxon>Heunggongvirae</taxon>
        <taxon>Uroviricota</taxon>
        <taxon>Caudoviricetes</taxon>
        <taxon>Peduoviridae</taxon>
        <taxon>Maltschvirus</taxon>
        <taxon>Maltschvirus maltsch</taxon>
    </lineage>
</organism>
<evidence type="ECO:0000313" key="2">
    <source>
        <dbReference type="EMBL" id="CAB4161726.1"/>
    </source>
</evidence>
<feature type="non-terminal residue" evidence="2">
    <location>
        <position position="440"/>
    </location>
</feature>
<protein>
    <submittedName>
        <fullName evidence="2">LT_GEWL domain containing protein</fullName>
    </submittedName>
</protein>
<dbReference type="SUPFAM" id="SSF53955">
    <property type="entry name" value="Lysozyme-like"/>
    <property type="match status" value="1"/>
</dbReference>
<proteinExistence type="predicted"/>
<dbReference type="EMBL" id="LR796724">
    <property type="protein sequence ID" value="CAB4161726.1"/>
    <property type="molecule type" value="Genomic_DNA"/>
</dbReference>
<evidence type="ECO:0000259" key="1">
    <source>
        <dbReference type="Pfam" id="PF01464"/>
    </source>
</evidence>
<feature type="domain" description="Transglycosylase SLT" evidence="1">
    <location>
        <begin position="24"/>
        <end position="101"/>
    </location>
</feature>
<dbReference type="Gene3D" id="1.10.530.10">
    <property type="match status" value="1"/>
</dbReference>
<gene>
    <name evidence="2" type="ORF">UFOVP776_1</name>
</gene>